<dbReference type="RefSeq" id="WP_184564629.1">
    <property type="nucleotide sequence ID" value="NZ_JACIEI010000004.1"/>
</dbReference>
<dbReference type="AlphaFoldDB" id="A0A7W6E3C9"/>
<protein>
    <submittedName>
        <fullName evidence="1">Flagellar assembly protein FliH</fullName>
    </submittedName>
</protein>
<sequence length="150" mass="16735">MISISHRYADFSSLGPDGAPEDLIPLEKAEDQKVHAFEEGYQAGWADADKNHAIEQKSIDGEFLHSLRDLSFTYQEALSRITRSLNSLFGQMMTTLLPQTVNVSMRAQIIEQLVALAASQTSGSISIRVSDSHLHLLEDRKRCVDPTYLT</sequence>
<keyword evidence="1" id="KW-0966">Cell projection</keyword>
<keyword evidence="1" id="KW-0969">Cilium</keyword>
<reference evidence="1 2" key="1">
    <citation type="submission" date="2020-08" db="EMBL/GenBank/DDBJ databases">
        <title>Genomic Encyclopedia of Type Strains, Phase IV (KMG-IV): sequencing the most valuable type-strain genomes for metagenomic binning, comparative biology and taxonomic classification.</title>
        <authorList>
            <person name="Goeker M."/>
        </authorList>
    </citation>
    <scope>NUCLEOTIDE SEQUENCE [LARGE SCALE GENOMIC DNA]</scope>
    <source>
        <strain evidence="1 2">DSM 102234</strain>
    </source>
</reference>
<proteinExistence type="predicted"/>
<keyword evidence="1" id="KW-0282">Flagellum</keyword>
<dbReference type="Proteomes" id="UP000530268">
    <property type="component" value="Unassembled WGS sequence"/>
</dbReference>
<evidence type="ECO:0000313" key="1">
    <source>
        <dbReference type="EMBL" id="MBB3993998.1"/>
    </source>
</evidence>
<dbReference type="EMBL" id="JACIEI010000004">
    <property type="protein sequence ID" value="MBB3993998.1"/>
    <property type="molecule type" value="Genomic_DNA"/>
</dbReference>
<organism evidence="1 2">
    <name type="scientific">Sulfitobacter undariae</name>
    <dbReference type="NCBI Taxonomy" id="1563671"/>
    <lineage>
        <taxon>Bacteria</taxon>
        <taxon>Pseudomonadati</taxon>
        <taxon>Pseudomonadota</taxon>
        <taxon>Alphaproteobacteria</taxon>
        <taxon>Rhodobacterales</taxon>
        <taxon>Roseobacteraceae</taxon>
        <taxon>Sulfitobacter</taxon>
    </lineage>
</organism>
<evidence type="ECO:0000313" key="2">
    <source>
        <dbReference type="Proteomes" id="UP000530268"/>
    </source>
</evidence>
<name>A0A7W6E3C9_9RHOB</name>
<comment type="caution">
    <text evidence="1">The sequence shown here is derived from an EMBL/GenBank/DDBJ whole genome shotgun (WGS) entry which is preliminary data.</text>
</comment>
<gene>
    <name evidence="1" type="ORF">GGR95_001639</name>
</gene>
<keyword evidence="2" id="KW-1185">Reference proteome</keyword>
<accession>A0A7W6E3C9</accession>